<dbReference type="GO" id="GO:0006879">
    <property type="term" value="P:intracellular iron ion homeostasis"/>
    <property type="evidence" value="ECO:0007669"/>
    <property type="project" value="InterPro"/>
</dbReference>
<accession>A9NWD1</accession>
<evidence type="ECO:0000256" key="1">
    <source>
        <dbReference type="RuleBase" id="RU003860"/>
    </source>
</evidence>
<dbReference type="PANTHER" id="PTHR12735:SF27">
    <property type="entry name" value="BOLA-LIKE PROTEIN 2"/>
    <property type="match status" value="1"/>
</dbReference>
<evidence type="ECO:0008006" key="4">
    <source>
        <dbReference type="Google" id="ProtNLM"/>
    </source>
</evidence>
<evidence type="ECO:0000313" key="3">
    <source>
        <dbReference type="EMBL" id="ABK24942.1"/>
    </source>
</evidence>
<dbReference type="GO" id="GO:0005829">
    <property type="term" value="C:cytosol"/>
    <property type="evidence" value="ECO:0007669"/>
    <property type="project" value="TreeGrafter"/>
</dbReference>
<sequence>MAVTKEIMETTLTNKLQPIYLNVLDTSGGCGTSFAVEIVSSQFDGKRSLDRHRMVNSALAEELKRIHALSLKMTRTPQQWNEQQAQESRGATN</sequence>
<organism evidence="3">
    <name type="scientific">Picea sitchensis</name>
    <name type="common">Sitka spruce</name>
    <name type="synonym">Pinus sitchensis</name>
    <dbReference type="NCBI Taxonomy" id="3332"/>
    <lineage>
        <taxon>Eukaryota</taxon>
        <taxon>Viridiplantae</taxon>
        <taxon>Streptophyta</taxon>
        <taxon>Embryophyta</taxon>
        <taxon>Tracheophyta</taxon>
        <taxon>Spermatophyta</taxon>
        <taxon>Pinopsida</taxon>
        <taxon>Pinidae</taxon>
        <taxon>Conifers I</taxon>
        <taxon>Pinales</taxon>
        <taxon>Pinaceae</taxon>
        <taxon>Picea</taxon>
    </lineage>
</organism>
<name>A9NWD1_PICSI</name>
<dbReference type="PIRSF" id="PIRSF003113">
    <property type="entry name" value="BolA"/>
    <property type="match status" value="1"/>
</dbReference>
<dbReference type="SUPFAM" id="SSF82657">
    <property type="entry name" value="BolA-like"/>
    <property type="match status" value="1"/>
</dbReference>
<dbReference type="InterPro" id="IPR045115">
    <property type="entry name" value="BOL2"/>
</dbReference>
<dbReference type="EMBL" id="EF085639">
    <property type="protein sequence ID" value="ABK24942.1"/>
    <property type="molecule type" value="mRNA"/>
</dbReference>
<dbReference type="InterPro" id="IPR036065">
    <property type="entry name" value="BolA-like_sf"/>
</dbReference>
<protein>
    <recommendedName>
        <fullName evidence="4">BolA-like protein</fullName>
    </recommendedName>
</protein>
<reference evidence="3" key="1">
    <citation type="journal article" date="2008" name="BMC Genomics">
        <title>A conifer genomics resource of 200,000 spruce (Picea spp.) ESTs and 6,464 high-quality, sequence-finished full-length cDNAs for Sitka spruce (Picea sitchensis).</title>
        <authorList>
            <person name="Ralph S.G."/>
            <person name="Chun H.J."/>
            <person name="Kolosova N."/>
            <person name="Cooper D."/>
            <person name="Oddy C."/>
            <person name="Ritland C.E."/>
            <person name="Kirkpatrick R."/>
            <person name="Moore R."/>
            <person name="Barber S."/>
            <person name="Holt R.A."/>
            <person name="Jones S.J."/>
            <person name="Marra M.A."/>
            <person name="Douglas C.J."/>
            <person name="Ritland K."/>
            <person name="Bohlmann J."/>
        </authorList>
    </citation>
    <scope>NUCLEOTIDE SEQUENCE</scope>
    <source>
        <tissue evidence="3">Green portion of the leader tissue</tissue>
    </source>
</reference>
<proteinExistence type="evidence at transcript level"/>
<dbReference type="PANTHER" id="PTHR12735">
    <property type="entry name" value="BOLA-LIKE PROTEIN-RELATED"/>
    <property type="match status" value="1"/>
</dbReference>
<dbReference type="AlphaFoldDB" id="A9NWD1"/>
<feature type="region of interest" description="Disordered" evidence="2">
    <location>
        <begin position="74"/>
        <end position="93"/>
    </location>
</feature>
<dbReference type="GO" id="GO:0051604">
    <property type="term" value="P:protein maturation"/>
    <property type="evidence" value="ECO:0007669"/>
    <property type="project" value="InterPro"/>
</dbReference>
<dbReference type="Pfam" id="PF01722">
    <property type="entry name" value="BolA"/>
    <property type="match status" value="1"/>
</dbReference>
<dbReference type="Gene3D" id="3.30.300.90">
    <property type="entry name" value="BolA-like"/>
    <property type="match status" value="1"/>
</dbReference>
<dbReference type="GO" id="GO:0005634">
    <property type="term" value="C:nucleus"/>
    <property type="evidence" value="ECO:0007669"/>
    <property type="project" value="TreeGrafter"/>
</dbReference>
<comment type="similarity">
    <text evidence="1">Belongs to the BolA/IbaG family.</text>
</comment>
<dbReference type="InterPro" id="IPR002634">
    <property type="entry name" value="BolA"/>
</dbReference>
<evidence type="ECO:0000256" key="2">
    <source>
        <dbReference type="SAM" id="MobiDB-lite"/>
    </source>
</evidence>
<dbReference type="GO" id="GO:0051537">
    <property type="term" value="F:2 iron, 2 sulfur cluster binding"/>
    <property type="evidence" value="ECO:0007669"/>
    <property type="project" value="InterPro"/>
</dbReference>